<name>A0A286D7I3_9GAMM</name>
<feature type="transmembrane region" description="Helical" evidence="1">
    <location>
        <begin position="130"/>
        <end position="155"/>
    </location>
</feature>
<dbReference type="InterPro" id="IPR050879">
    <property type="entry name" value="Acyltransferase_3"/>
</dbReference>
<organism evidence="3 4">
    <name type="scientific">Pseudoxanthomonas wuyuanensis</name>
    <dbReference type="NCBI Taxonomy" id="1073196"/>
    <lineage>
        <taxon>Bacteria</taxon>
        <taxon>Pseudomonadati</taxon>
        <taxon>Pseudomonadota</taxon>
        <taxon>Gammaproteobacteria</taxon>
        <taxon>Lysobacterales</taxon>
        <taxon>Lysobacteraceae</taxon>
        <taxon>Pseudoxanthomonas</taxon>
    </lineage>
</organism>
<evidence type="ECO:0000313" key="4">
    <source>
        <dbReference type="Proteomes" id="UP000219374"/>
    </source>
</evidence>
<dbReference type="Proteomes" id="UP000219374">
    <property type="component" value="Unassembled WGS sequence"/>
</dbReference>
<dbReference type="PANTHER" id="PTHR23028">
    <property type="entry name" value="ACETYLTRANSFERASE"/>
    <property type="match status" value="1"/>
</dbReference>
<sequence length="364" mass="40223">MTDRHSIFASLQVLRAVAALLVVLFHLRIVEAKLGAEALVLPSALRFADGGVDLFFVISGFVMAIITSGQFRSPFNAARFLGRRLWRVVPLYWFYTTAVLALMALLPAAVNTSYADQSVWASYLLWPQPQLPLLTVGWTLIHEVYFYLVIAAAVAVLGERSFLWFLLAWGLLVAGAQPSWESIHAPWAQVALNPMTLEFIAGALVGRYWRSIPWFLTRLSLPLGIIGLIGAMMLLDRLAGPTGSLPSPYPILRTLLFGPASVLLVLGMVAWERDHPHAMPRFLVLLGDSSYSLYLSHVFALSAIGRLWQMLGPTYSPWHHALFAGTAVAASIAIGLVSYFMLERPLLYQARTWLPRLAPSSPIA</sequence>
<feature type="transmembrane region" description="Helical" evidence="1">
    <location>
        <begin position="12"/>
        <end position="30"/>
    </location>
</feature>
<dbReference type="GO" id="GO:0000271">
    <property type="term" value="P:polysaccharide biosynthetic process"/>
    <property type="evidence" value="ECO:0007669"/>
    <property type="project" value="TreeGrafter"/>
</dbReference>
<keyword evidence="3" id="KW-0012">Acyltransferase</keyword>
<feature type="transmembrane region" description="Helical" evidence="1">
    <location>
        <begin position="291"/>
        <end position="309"/>
    </location>
</feature>
<dbReference type="InterPro" id="IPR002656">
    <property type="entry name" value="Acyl_transf_3_dom"/>
</dbReference>
<accession>A0A286D7I3</accession>
<evidence type="ECO:0000256" key="1">
    <source>
        <dbReference type="SAM" id="Phobius"/>
    </source>
</evidence>
<gene>
    <name evidence="3" type="ORF">SAMN06296416_104197</name>
</gene>
<feature type="transmembrane region" description="Helical" evidence="1">
    <location>
        <begin position="92"/>
        <end position="110"/>
    </location>
</feature>
<dbReference type="EMBL" id="OCND01000004">
    <property type="protein sequence ID" value="SOD54590.1"/>
    <property type="molecule type" value="Genomic_DNA"/>
</dbReference>
<dbReference type="AlphaFoldDB" id="A0A286D7I3"/>
<keyword evidence="4" id="KW-1185">Reference proteome</keyword>
<feature type="transmembrane region" description="Helical" evidence="1">
    <location>
        <begin position="221"/>
        <end position="239"/>
    </location>
</feature>
<dbReference type="GO" id="GO:0016787">
    <property type="term" value="F:hydrolase activity"/>
    <property type="evidence" value="ECO:0007669"/>
    <property type="project" value="UniProtKB-KW"/>
</dbReference>
<keyword evidence="3" id="KW-0808">Transferase</keyword>
<dbReference type="PANTHER" id="PTHR23028:SF131">
    <property type="entry name" value="BLR2367 PROTEIN"/>
    <property type="match status" value="1"/>
</dbReference>
<keyword evidence="1" id="KW-1133">Transmembrane helix</keyword>
<keyword evidence="1" id="KW-0812">Transmembrane</keyword>
<feature type="transmembrane region" description="Helical" evidence="1">
    <location>
        <begin position="251"/>
        <end position="271"/>
    </location>
</feature>
<evidence type="ECO:0000259" key="2">
    <source>
        <dbReference type="Pfam" id="PF01757"/>
    </source>
</evidence>
<keyword evidence="1" id="KW-0472">Membrane</keyword>
<feature type="transmembrane region" description="Helical" evidence="1">
    <location>
        <begin position="50"/>
        <end position="71"/>
    </location>
</feature>
<feature type="transmembrane region" description="Helical" evidence="1">
    <location>
        <begin position="321"/>
        <end position="342"/>
    </location>
</feature>
<protein>
    <submittedName>
        <fullName evidence="3">Peptidoglycan/LPS O-acetylase OafA/YrhL, contains acyltransferase and SGNH-hydrolase domains</fullName>
    </submittedName>
</protein>
<proteinExistence type="predicted"/>
<feature type="domain" description="Acyltransferase 3" evidence="2">
    <location>
        <begin position="9"/>
        <end position="329"/>
    </location>
</feature>
<dbReference type="GO" id="GO:0016747">
    <property type="term" value="F:acyltransferase activity, transferring groups other than amino-acyl groups"/>
    <property type="evidence" value="ECO:0007669"/>
    <property type="project" value="InterPro"/>
</dbReference>
<dbReference type="RefSeq" id="WP_097121863.1">
    <property type="nucleotide sequence ID" value="NZ_OCND01000004.1"/>
</dbReference>
<reference evidence="3 4" key="1">
    <citation type="submission" date="2017-09" db="EMBL/GenBank/DDBJ databases">
        <authorList>
            <person name="Ehlers B."/>
            <person name="Leendertz F.H."/>
        </authorList>
    </citation>
    <scope>NUCLEOTIDE SEQUENCE [LARGE SCALE GENOMIC DNA]</scope>
    <source>
        <strain evidence="3 4">CGMCC 1.10978</strain>
    </source>
</reference>
<keyword evidence="3" id="KW-0378">Hydrolase</keyword>
<feature type="transmembrane region" description="Helical" evidence="1">
    <location>
        <begin position="162"/>
        <end position="180"/>
    </location>
</feature>
<evidence type="ECO:0000313" key="3">
    <source>
        <dbReference type="EMBL" id="SOD54590.1"/>
    </source>
</evidence>
<dbReference type="Pfam" id="PF01757">
    <property type="entry name" value="Acyl_transf_3"/>
    <property type="match status" value="1"/>
</dbReference>
<feature type="transmembrane region" description="Helical" evidence="1">
    <location>
        <begin position="186"/>
        <end position="209"/>
    </location>
</feature>
<dbReference type="OrthoDB" id="9767863at2"/>
<dbReference type="GO" id="GO:0016020">
    <property type="term" value="C:membrane"/>
    <property type="evidence" value="ECO:0007669"/>
    <property type="project" value="TreeGrafter"/>
</dbReference>